<dbReference type="Pfam" id="PF07591">
    <property type="entry name" value="PT-HINT"/>
    <property type="match status" value="1"/>
</dbReference>
<proteinExistence type="predicted"/>
<organism evidence="7 8">
    <name type="scientific">Spongiactinospora rosea</name>
    <dbReference type="NCBI Taxonomy" id="2248750"/>
    <lineage>
        <taxon>Bacteria</taxon>
        <taxon>Bacillati</taxon>
        <taxon>Actinomycetota</taxon>
        <taxon>Actinomycetes</taxon>
        <taxon>Streptosporangiales</taxon>
        <taxon>Streptosporangiaceae</taxon>
        <taxon>Spongiactinospora</taxon>
    </lineage>
</organism>
<evidence type="ECO:0000259" key="6">
    <source>
        <dbReference type="SMART" id="SM00306"/>
    </source>
</evidence>
<dbReference type="InterPro" id="IPR056823">
    <property type="entry name" value="TEN-like_YD-shell"/>
</dbReference>
<dbReference type="PANTHER" id="PTHR32305">
    <property type="match status" value="1"/>
</dbReference>
<sequence length="2220" mass="240206">MRFRRARMWLVAIVAGLSALLVISGMGAPEPLVRPASAAVPTPEPSVDGREVPEKKTTKGAEESQPKVKRRAPVWPKAGSAEVGLSGVALAEAGGLPVKVAAVKGSDVTRVKVETLPAETVRKLGGVGIAAQLLRADGKPVAGKVRAEFSYAGFREAYGGQFAGRLQVLRLPTCVLQSPRPRGCITQPTPIKAHNDVKSGTLVADIEVSAVGASLAEVEPPTAKPKDRKAAAAKAAETALAAQLAAGSVYVLAAGMTGPDGNWGATDLKPSGTWQAGTSGGGFDYGVPLPEPPSPTGSGPDLALQYSASSVDGQGKWTNNQAGVVGTGWDLSAGFIERRFRRCDVDNYYDPETADLIWIATEPNGIAGKALCWESPDENDGDSTTNDKSQSELVLNAGGRSAQIVKDRTSGKYKTVPDFGWKIEQVNGGADGQPYWRLTDEQGQDWRFGYTADAQWQVPYVGNEQGEPCFDRYQNDAIPPTCNGVWRWNLDQEIDRNENVTDYSYVEETNYFCLPSCLHETYRVLPYNQGGHLAEATWGHNTQVTGSVPTARMTFDTSSRGGVDEPTDLDCPLPIDCGNSAIAFYSSRKLDSISSEARHPDTGEWDQVRRLVLSHDWIYQRTDFGPPYDPVLWLDTVHEVGIAGEQQITVPPHDFDAVMLAGKMDYDTMSDWTDLLSWRMVPRIGAISNGMGGRIEVTYGQADPCGGGKGRDGSDYLPDKTGDCYQVDYGSDPDSGYESWARFYKQLAVKVVERDMVAGSPDMVYNYEFIGSPWWTNRVQFAQPNQAPTGSDWRGYGQVRTIEGSGTDPSGYSVSTRTFLRGTGQAVPHFEGGTVTDVAALQGEVLQEQEWKMTSLSPRAYTEVDSTRYEYTIQSTGNGPGTMDPAFVLTTRERSREKVTGGGWRYTDKRTAYNADGLPNKVNEYGQDGVTADNTCTSTTYARNGDPGQWLLDFPSVTEVRAGDDCASGTLIGKKVTLYDQGTDPATNKPTDGNATEVRSYATASTISTVKATFDDYGRPLTGTDALGKVATTTYSPAVGWPSDGVTVTNPLGHTLTTQTSFRYGSPTKITDANGKVAEFDYDALGRTTTVWGPGQPRGGGTPTGTVSYHIAWDGWGQPTAATKTTTKRLLTGSGPSAKWLTSHSYDDGFGRAREAQSDSPAGGRIVTVTAYDARGLTLADSDPVHNQEEAGSGLLNPALTSLPQWTKNVYDDQERVVAAIDYNLGTELRRTTTAYPGEDRTEVTPPVGGKTATVTDAFGRTVKVEEWADGSAHNDTTYAYDLNNNPVKMTDANGNVRSSTFDWLGRRLTAADPDAGASSYGYDAAGRLLWSLNAKNQKISNTYDDLGRQTAQWAGEPNTGTKLAEWTFDTVALGQPGASTSYADGRAYSQAVTAYDHSYRPTATKLTIPAAEGALGGEYAFTNTYDAAGNMRQQTLPAGGGLPAETLTHAYTDLGLVNGLTSGLGTYLKDVAYSPTAKLDARALGANGQIKRTLHRDPTTDRLSRLVTQTKADTTAPETVQDDRYSYDIGGQITRVLDAASAVPGTTDGQSECFAYDGLLRLKTAYTTTAPSCTGTGDGNGSDPYRQAFTYDKVGNITSLTDGGQNATYAYPAPGASAVRPNAVTSITRPGSTDTYTYDAVGQLTGRNVAGKAGTFTWDPLGRLTEATVEGEQTGMVYDASGERLIRREPDGSAILYAGPMELRLSGGQVTGKRYYASADGALIAMRDASGVRWLLSGSHGSTQLSVHDGTGQVSRERYLPFGQRRGEDDLPFTDRGFLGKVEDAGTGLSYLSARYYDSSIGKFISPDPEVDPRKPEWANPYSYAGNNPIGMSDPTGLRVDTGNRGSDRTFYKTHKPSGQKKTKWEHKLEKKHQRATEAQERKIKKARQAEIDRRTRDRSITKQDPTQWETDVLLEEEWHRNFLARLLAVAKQQAMARGDADIQVYLLGAGWSDKLSLGPRGISLKIPLGAKRPYPGFKIFNPKCNSFIPGTKVLMADGTHKPIEDVKVGDKVIATDLETGQTTVKPVAALHTSKGAKEIVQITVGRGEKIAVAYATDEHPFWLPELRQWREAEDLRPGQWLLASTGTYVQIADINLRPRMGQRVHNLTVDSSRTYYVLLGSHSVLVHNTDECPPALKMLHPVESLNKSSLDYWSKKTNDEIIKSLKLGSKEGALLVKPDGTIMNGNTRIHVLKGRGIDVSRLPRTIYKSEQPKDGFWD</sequence>
<evidence type="ECO:0000313" key="8">
    <source>
        <dbReference type="Proteomes" id="UP000253303"/>
    </source>
</evidence>
<dbReference type="EMBL" id="QMEY01000009">
    <property type="protein sequence ID" value="RBQ18106.1"/>
    <property type="molecule type" value="Genomic_DNA"/>
</dbReference>
<keyword evidence="3" id="KW-0677">Repeat</keyword>
<dbReference type="Pfam" id="PF03534">
    <property type="entry name" value="SpvB"/>
    <property type="match status" value="1"/>
</dbReference>
<feature type="compositionally biased region" description="Basic and acidic residues" evidence="5">
    <location>
        <begin position="47"/>
        <end position="66"/>
    </location>
</feature>
<evidence type="ECO:0000313" key="7">
    <source>
        <dbReference type="EMBL" id="RBQ18106.1"/>
    </source>
</evidence>
<dbReference type="Pfam" id="PF25023">
    <property type="entry name" value="TEN_YD-shell"/>
    <property type="match status" value="1"/>
</dbReference>
<dbReference type="SMART" id="SM00306">
    <property type="entry name" value="HintN"/>
    <property type="match status" value="1"/>
</dbReference>
<dbReference type="GO" id="GO:0005737">
    <property type="term" value="C:cytoplasm"/>
    <property type="evidence" value="ECO:0007669"/>
    <property type="project" value="InterPro"/>
</dbReference>
<dbReference type="InterPro" id="IPR022385">
    <property type="entry name" value="Rhs_assc_core"/>
</dbReference>
<evidence type="ECO:0000256" key="1">
    <source>
        <dbReference type="ARBA" id="ARBA00004613"/>
    </source>
</evidence>
<gene>
    <name evidence="7" type="ORF">DP939_22375</name>
</gene>
<protein>
    <recommendedName>
        <fullName evidence="6">Hint domain-containing protein</fullName>
    </recommendedName>
</protein>
<feature type="domain" description="Hint" evidence="6">
    <location>
        <begin position="1986"/>
        <end position="2087"/>
    </location>
</feature>
<dbReference type="Gene3D" id="2.180.10.10">
    <property type="entry name" value="RHS repeat-associated core"/>
    <property type="match status" value="2"/>
</dbReference>
<evidence type="ECO:0000256" key="4">
    <source>
        <dbReference type="ARBA" id="ARBA00023026"/>
    </source>
</evidence>
<feature type="compositionally biased region" description="Basic residues" evidence="5">
    <location>
        <begin position="1853"/>
        <end position="1875"/>
    </location>
</feature>
<keyword evidence="2" id="KW-0964">Secreted</keyword>
<keyword evidence="8" id="KW-1185">Reference proteome</keyword>
<feature type="region of interest" description="Disordered" evidence="5">
    <location>
        <begin position="34"/>
        <end position="73"/>
    </location>
</feature>
<feature type="region of interest" description="Disordered" evidence="5">
    <location>
        <begin position="1845"/>
        <end position="1905"/>
    </location>
</feature>
<accession>A0A366LVY5</accession>
<dbReference type="InterPro" id="IPR006530">
    <property type="entry name" value="YD"/>
</dbReference>
<reference evidence="7 8" key="1">
    <citation type="submission" date="2018-06" db="EMBL/GenBank/DDBJ databases">
        <title>Sphaerisporangium craniellae sp. nov., isolated from a marine sponge in the South China Sea.</title>
        <authorList>
            <person name="Li L."/>
        </authorList>
    </citation>
    <scope>NUCLEOTIDE SEQUENCE [LARGE SCALE GENOMIC DNA]</scope>
    <source>
        <strain evidence="7 8">LHW63015</strain>
    </source>
</reference>
<dbReference type="SUPFAM" id="SSF51294">
    <property type="entry name" value="Hedgehog/intein (Hint) domain"/>
    <property type="match status" value="1"/>
</dbReference>
<dbReference type="NCBIfam" id="TIGR03696">
    <property type="entry name" value="Rhs_assc_core"/>
    <property type="match status" value="1"/>
</dbReference>
<dbReference type="Proteomes" id="UP000253303">
    <property type="component" value="Unassembled WGS sequence"/>
</dbReference>
<dbReference type="PANTHER" id="PTHR32305:SF17">
    <property type="entry name" value="TRNA NUCLEASE WAPA"/>
    <property type="match status" value="1"/>
</dbReference>
<dbReference type="NCBIfam" id="TIGR01643">
    <property type="entry name" value="YD_repeat_2x"/>
    <property type="match status" value="1"/>
</dbReference>
<dbReference type="InterPro" id="IPR003587">
    <property type="entry name" value="Hint_dom_N"/>
</dbReference>
<comment type="subcellular location">
    <subcellularLocation>
        <location evidence="1">Secreted</location>
    </subcellularLocation>
</comment>
<keyword evidence="4" id="KW-0843">Virulence</keyword>
<dbReference type="GO" id="GO:0005576">
    <property type="term" value="C:extracellular region"/>
    <property type="evidence" value="ECO:0007669"/>
    <property type="project" value="UniProtKB-SubCell"/>
</dbReference>
<dbReference type="InterPro" id="IPR003284">
    <property type="entry name" value="Sal_SpvB"/>
</dbReference>
<dbReference type="CDD" id="cd00081">
    <property type="entry name" value="Hint"/>
    <property type="match status" value="1"/>
</dbReference>
<feature type="compositionally biased region" description="Basic and acidic residues" evidence="5">
    <location>
        <begin position="1876"/>
        <end position="1903"/>
    </location>
</feature>
<evidence type="ECO:0000256" key="2">
    <source>
        <dbReference type="ARBA" id="ARBA00022525"/>
    </source>
</evidence>
<comment type="caution">
    <text evidence="7">The sequence shown here is derived from an EMBL/GenBank/DDBJ whole genome shotgun (WGS) entry which is preliminary data.</text>
</comment>
<dbReference type="InterPro" id="IPR036844">
    <property type="entry name" value="Hint_dom_sf"/>
</dbReference>
<dbReference type="Gene3D" id="2.170.16.10">
    <property type="entry name" value="Hedgehog/Intein (Hint) domain"/>
    <property type="match status" value="1"/>
</dbReference>
<evidence type="ECO:0000256" key="5">
    <source>
        <dbReference type="SAM" id="MobiDB-lite"/>
    </source>
</evidence>
<name>A0A366LVY5_9ACTN</name>
<dbReference type="InterPro" id="IPR050708">
    <property type="entry name" value="T6SS_VgrG/RHS"/>
</dbReference>
<evidence type="ECO:0000256" key="3">
    <source>
        <dbReference type="ARBA" id="ARBA00022737"/>
    </source>
</evidence>